<evidence type="ECO:0000256" key="5">
    <source>
        <dbReference type="ARBA" id="ARBA00023136"/>
    </source>
</evidence>
<dbReference type="Proteomes" id="UP000178666">
    <property type="component" value="Chromosome"/>
</dbReference>
<evidence type="ECO:0000256" key="6">
    <source>
        <dbReference type="SAM" id="MobiDB-lite"/>
    </source>
</evidence>
<sequence length="144" mass="15443">METTDSAQEQRPGTSLGLPATGRGSLARWGSRIGALMVDWAASMIVATAVFGMGVMRDPGWRAWMPMAVFFIEKTVLTALTSASFGQLLARIAVVRLNSAGPLGWWRAAVRAAMKCLVLPAVVIGAERRALDDMVLGTVVVNRR</sequence>
<accession>A0AAC8YHZ2</accession>
<dbReference type="Proteomes" id="UP000075221">
    <property type="component" value="Chromosome"/>
</dbReference>
<dbReference type="InterPro" id="IPR016795">
    <property type="entry name" value="UCP021697"/>
</dbReference>
<dbReference type="RefSeq" id="WP_062820488.1">
    <property type="nucleotide sequence ID" value="NZ_CP014352.1"/>
</dbReference>
<feature type="transmembrane region" description="Helical" evidence="7">
    <location>
        <begin position="33"/>
        <end position="56"/>
    </location>
</feature>
<comment type="subcellular location">
    <subcellularLocation>
        <location evidence="1">Cell membrane</location>
        <topology evidence="1">Multi-pass membrane protein</topology>
    </subcellularLocation>
</comment>
<evidence type="ECO:0000256" key="3">
    <source>
        <dbReference type="ARBA" id="ARBA00022692"/>
    </source>
</evidence>
<protein>
    <submittedName>
        <fullName evidence="9">RDD family protein</fullName>
    </submittedName>
</protein>
<evidence type="ECO:0000256" key="2">
    <source>
        <dbReference type="ARBA" id="ARBA00022475"/>
    </source>
</evidence>
<dbReference type="EMBL" id="CP014352">
    <property type="protein sequence ID" value="AMS06720.1"/>
    <property type="molecule type" value="Genomic_DNA"/>
</dbReference>
<name>A0AAC8YHZ2_9ACTN</name>
<evidence type="ECO:0000256" key="4">
    <source>
        <dbReference type="ARBA" id="ARBA00022989"/>
    </source>
</evidence>
<evidence type="ECO:0000313" key="11">
    <source>
        <dbReference type="Proteomes" id="UP000075221"/>
    </source>
</evidence>
<feature type="compositionally biased region" description="Polar residues" evidence="6">
    <location>
        <begin position="1"/>
        <end position="13"/>
    </location>
</feature>
<keyword evidence="5 7" id="KW-0472">Membrane</keyword>
<proteinExistence type="predicted"/>
<keyword evidence="12" id="KW-1185">Reference proteome</keyword>
<dbReference type="AlphaFoldDB" id="A0AAC8YHZ2"/>
<dbReference type="InterPro" id="IPR051791">
    <property type="entry name" value="Pra-immunoreactive"/>
</dbReference>
<keyword evidence="4 7" id="KW-1133">Transmembrane helix</keyword>
<feature type="region of interest" description="Disordered" evidence="6">
    <location>
        <begin position="1"/>
        <end position="20"/>
    </location>
</feature>
<dbReference type="InterPro" id="IPR010432">
    <property type="entry name" value="RDD"/>
</dbReference>
<dbReference type="PIRSF" id="PIRSF021697">
    <property type="entry name" value="UCP021697"/>
    <property type="match status" value="1"/>
</dbReference>
<evidence type="ECO:0000256" key="7">
    <source>
        <dbReference type="SAM" id="Phobius"/>
    </source>
</evidence>
<reference evidence="10 12" key="1">
    <citation type="journal article" date="2016" name="Plant Dis.">
        <title>Improved production of propionic acid using genome shuffling.</title>
        <authorList>
            <person name="Luna-Flores C.H."/>
            <person name="Palfreyman R.W."/>
            <person name="Kromer J.O."/>
            <person name="Nielsen L.K."/>
            <person name="Marcellin E."/>
        </authorList>
    </citation>
    <scope>NUCLEOTIDE SEQUENCE [LARGE SCALE GENOMIC DNA]</scope>
    <source>
        <strain evidence="10 12">F3E8</strain>
    </source>
</reference>
<evidence type="ECO:0000313" key="12">
    <source>
        <dbReference type="Proteomes" id="UP000178666"/>
    </source>
</evidence>
<dbReference type="EMBL" id="CP015970">
    <property type="protein sequence ID" value="AOZ45508.1"/>
    <property type="molecule type" value="Genomic_DNA"/>
</dbReference>
<evidence type="ECO:0000313" key="9">
    <source>
        <dbReference type="EMBL" id="AMS06720.1"/>
    </source>
</evidence>
<reference evidence="9 11" key="2">
    <citation type="submission" date="2016-02" db="EMBL/GenBank/DDBJ databases">
        <title>Complete Genome Sequence of Propionibacterium acidipropionici ATCC 55737.</title>
        <authorList>
            <person name="Luna Flores C.H."/>
            <person name="Nielsen L.K."/>
            <person name="Marcellin E."/>
        </authorList>
    </citation>
    <scope>NUCLEOTIDE SEQUENCE [LARGE SCALE GENOMIC DNA]</scope>
    <source>
        <strain evidence="9 11">ATCC 55737</strain>
    </source>
</reference>
<evidence type="ECO:0000259" key="8">
    <source>
        <dbReference type="Pfam" id="PF06271"/>
    </source>
</evidence>
<dbReference type="GO" id="GO:0005886">
    <property type="term" value="C:plasma membrane"/>
    <property type="evidence" value="ECO:0007669"/>
    <property type="project" value="UniProtKB-SubCell"/>
</dbReference>
<evidence type="ECO:0000256" key="1">
    <source>
        <dbReference type="ARBA" id="ARBA00004651"/>
    </source>
</evidence>
<evidence type="ECO:0000313" key="10">
    <source>
        <dbReference type="EMBL" id="AOZ45508.1"/>
    </source>
</evidence>
<keyword evidence="2" id="KW-1003">Cell membrane</keyword>
<dbReference type="PANTHER" id="PTHR36115">
    <property type="entry name" value="PROLINE-RICH ANTIGEN HOMOLOG-RELATED"/>
    <property type="match status" value="1"/>
</dbReference>
<dbReference type="Pfam" id="PF06271">
    <property type="entry name" value="RDD"/>
    <property type="match status" value="1"/>
</dbReference>
<keyword evidence="3 7" id="KW-0812">Transmembrane</keyword>
<feature type="domain" description="RDD" evidence="8">
    <location>
        <begin position="27"/>
        <end position="125"/>
    </location>
</feature>
<organism evidence="9 11">
    <name type="scientific">Acidipropionibacterium acidipropionici</name>
    <dbReference type="NCBI Taxonomy" id="1748"/>
    <lineage>
        <taxon>Bacteria</taxon>
        <taxon>Bacillati</taxon>
        <taxon>Actinomycetota</taxon>
        <taxon>Actinomycetes</taxon>
        <taxon>Propionibacteriales</taxon>
        <taxon>Propionibacteriaceae</taxon>
        <taxon>Acidipropionibacterium</taxon>
    </lineage>
</organism>
<gene>
    <name evidence="10" type="ORF">A8L58_00930</name>
    <name evidence="9" type="ORF">AXH35_15990</name>
</gene>
<dbReference type="PANTHER" id="PTHR36115:SF6">
    <property type="entry name" value="PROLINE-RICH ANTIGEN HOMOLOG"/>
    <property type="match status" value="1"/>
</dbReference>